<dbReference type="CDD" id="cd00167">
    <property type="entry name" value="SANT"/>
    <property type="match status" value="2"/>
</dbReference>
<evidence type="ECO:0000256" key="1">
    <source>
        <dbReference type="ARBA" id="ARBA00004123"/>
    </source>
</evidence>
<evidence type="ECO:0000256" key="2">
    <source>
        <dbReference type="ARBA" id="ARBA00023125"/>
    </source>
</evidence>
<evidence type="ECO:0000256" key="3">
    <source>
        <dbReference type="ARBA" id="ARBA00023242"/>
    </source>
</evidence>
<dbReference type="InterPro" id="IPR051651">
    <property type="entry name" value="DMTF1_DNA-bind_reg"/>
</dbReference>
<dbReference type="PANTHER" id="PTHR46380:SF2">
    <property type="entry name" value="CYCLIN-D-BINDING MYB-LIKE TRANSCRIPTION FACTOR 1"/>
    <property type="match status" value="1"/>
</dbReference>
<dbReference type="PROSITE" id="PS51294">
    <property type="entry name" value="HTH_MYB"/>
    <property type="match status" value="1"/>
</dbReference>
<keyword evidence="3" id="KW-0539">Nucleus</keyword>
<evidence type="ECO:0000313" key="8">
    <source>
        <dbReference type="Proteomes" id="UP000009131"/>
    </source>
</evidence>
<accession>G7DZB5</accession>
<dbReference type="SMART" id="SM00717">
    <property type="entry name" value="SANT"/>
    <property type="match status" value="4"/>
</dbReference>
<dbReference type="HOGENOM" id="CLU_025459_0_0_1"/>
<dbReference type="InterPro" id="IPR009057">
    <property type="entry name" value="Homeodomain-like_sf"/>
</dbReference>
<evidence type="ECO:0000313" key="7">
    <source>
        <dbReference type="EMBL" id="GAA95925.1"/>
    </source>
</evidence>
<dbReference type="PANTHER" id="PTHR46380">
    <property type="entry name" value="CYCLIN-D-BINDING MYB-LIKE TRANSCRIPTION FACTOR 1"/>
    <property type="match status" value="1"/>
</dbReference>
<dbReference type="RefSeq" id="XP_014571205.1">
    <property type="nucleotide sequence ID" value="XM_014715719.1"/>
</dbReference>
<feature type="compositionally biased region" description="Polar residues" evidence="4">
    <location>
        <begin position="20"/>
        <end position="29"/>
    </location>
</feature>
<name>G7DZB5_MIXOS</name>
<organism evidence="7 8">
    <name type="scientific">Mixia osmundae (strain CBS 9802 / IAM 14324 / JCM 22182 / KY 12970)</name>
    <dbReference type="NCBI Taxonomy" id="764103"/>
    <lineage>
        <taxon>Eukaryota</taxon>
        <taxon>Fungi</taxon>
        <taxon>Dikarya</taxon>
        <taxon>Basidiomycota</taxon>
        <taxon>Pucciniomycotina</taxon>
        <taxon>Mixiomycetes</taxon>
        <taxon>Mixiales</taxon>
        <taxon>Mixiaceae</taxon>
        <taxon>Mixia</taxon>
    </lineage>
</organism>
<comment type="caution">
    <text evidence="7">The sequence shown here is derived from an EMBL/GenBank/DDBJ whole genome shotgun (WGS) entry which is preliminary data.</text>
</comment>
<feature type="compositionally biased region" description="Polar residues" evidence="4">
    <location>
        <begin position="66"/>
        <end position="84"/>
    </location>
</feature>
<feature type="region of interest" description="Disordered" evidence="4">
    <location>
        <begin position="1"/>
        <end position="133"/>
    </location>
</feature>
<evidence type="ECO:0000256" key="4">
    <source>
        <dbReference type="SAM" id="MobiDB-lite"/>
    </source>
</evidence>
<dbReference type="Pfam" id="PF00249">
    <property type="entry name" value="Myb_DNA-binding"/>
    <property type="match status" value="2"/>
</dbReference>
<dbReference type="eggNOG" id="KOG0051">
    <property type="taxonomic scope" value="Eukaryota"/>
</dbReference>
<dbReference type="InterPro" id="IPR001005">
    <property type="entry name" value="SANT/Myb"/>
</dbReference>
<comment type="subcellular location">
    <subcellularLocation>
        <location evidence="1">Nucleus</location>
    </subcellularLocation>
</comment>
<dbReference type="InterPro" id="IPR017930">
    <property type="entry name" value="Myb_dom"/>
</dbReference>
<protein>
    <recommendedName>
        <fullName evidence="9">DNA-binding protein REB1</fullName>
    </recommendedName>
</protein>
<dbReference type="AlphaFoldDB" id="G7DZB5"/>
<dbReference type="InParanoid" id="G7DZB5"/>
<evidence type="ECO:0000259" key="5">
    <source>
        <dbReference type="PROSITE" id="PS50090"/>
    </source>
</evidence>
<evidence type="ECO:0008006" key="9">
    <source>
        <dbReference type="Google" id="ProtNLM"/>
    </source>
</evidence>
<dbReference type="STRING" id="764103.G7DZB5"/>
<feature type="domain" description="Myb-like" evidence="5">
    <location>
        <begin position="407"/>
        <end position="456"/>
    </location>
</feature>
<feature type="compositionally biased region" description="Basic residues" evidence="4">
    <location>
        <begin position="33"/>
        <end position="42"/>
    </location>
</feature>
<feature type="domain" description="Myb-like" evidence="5">
    <location>
        <begin position="459"/>
        <end position="520"/>
    </location>
</feature>
<sequence>MSSEKPRKEKRRRRDDNGSPGPTDSAGQETQHKKTKKHKKKRDAVATTTSMPELMTHQPFVDSSERPTASSSKITHEPTMTMTGEPTLGLDEPRKKKKRKSNKHAYAPVAEASSGSHDDHHHHGLSGAMGDINSATLHPAATTSTSDGSEQGPMLANPEDFATLFATFTQGVPHPPSPTTAAASHLGHDRMDPSMLDPSLSDMRQDRINQIYQHYDNGDEEILRGALQAIGAEFGSSATQDQQDHTRLGLTYTDAHVGDALPAGDLGPQLSEVSTKPKKTRKAANSQTKAAKKAAKPSTTESVADLTNQEILTKRWFSSARLKELSETRGLTYKKGKFNSDEEAAIEAFLEDYKKRNDLDEDGMLRVIYAKGKKARAEHQDFWPNLTATLKERPVIAVYHYLQRLKHPQGRQGAWTPSQDKALKDAHLMFGGEWNKVSANVGRMPADCRDRWRNHLMNSEIRKVGVWTDEEVDKLRSAVASADSALNGNRENDAYWNLVAKQMADTRTRAQCRIKWADVSFADKKPKEQVKKRLRWTARDDYILIHKIAALEPTDQAEINYSLLLDPGWHQWSAAQVARRFGRIKKKVKAEMVTRPKYFGQDPESLTFRSILDYLKSVRYAAAPARDVVDTEDEE</sequence>
<keyword evidence="2" id="KW-0238">DNA-binding</keyword>
<dbReference type="Proteomes" id="UP000009131">
    <property type="component" value="Unassembled WGS sequence"/>
</dbReference>
<evidence type="ECO:0000259" key="6">
    <source>
        <dbReference type="PROSITE" id="PS51294"/>
    </source>
</evidence>
<keyword evidence="8" id="KW-1185">Reference proteome</keyword>
<reference evidence="7 8" key="1">
    <citation type="journal article" date="2011" name="J. Gen. Appl. Microbiol.">
        <title>Draft genome sequencing of the enigmatic basidiomycete Mixia osmundae.</title>
        <authorList>
            <person name="Nishida H."/>
            <person name="Nagatsuka Y."/>
            <person name="Sugiyama J."/>
        </authorList>
    </citation>
    <scope>NUCLEOTIDE SEQUENCE [LARGE SCALE GENOMIC DNA]</scope>
    <source>
        <strain evidence="8">CBS 9802 / IAM 14324 / JCM 22182 / KY 12970</strain>
    </source>
</reference>
<dbReference type="OrthoDB" id="39591at2759"/>
<proteinExistence type="predicted"/>
<gene>
    <name evidence="7" type="primary">Mo02583</name>
    <name evidence="7" type="ORF">E5Q_02583</name>
</gene>
<feature type="domain" description="HTH myb-type" evidence="6">
    <location>
        <begin position="407"/>
        <end position="460"/>
    </location>
</feature>
<dbReference type="PROSITE" id="PS50090">
    <property type="entry name" value="MYB_LIKE"/>
    <property type="match status" value="2"/>
</dbReference>
<dbReference type="Gene3D" id="1.10.10.60">
    <property type="entry name" value="Homeodomain-like"/>
    <property type="match status" value="2"/>
</dbReference>
<dbReference type="SUPFAM" id="SSF46689">
    <property type="entry name" value="Homeodomain-like"/>
    <property type="match status" value="2"/>
</dbReference>
<dbReference type="GO" id="GO:0005634">
    <property type="term" value="C:nucleus"/>
    <property type="evidence" value="ECO:0007669"/>
    <property type="project" value="UniProtKB-SubCell"/>
</dbReference>
<feature type="region of interest" description="Disordered" evidence="4">
    <location>
        <begin position="169"/>
        <end position="188"/>
    </location>
</feature>
<dbReference type="GO" id="GO:0000981">
    <property type="term" value="F:DNA-binding transcription factor activity, RNA polymerase II-specific"/>
    <property type="evidence" value="ECO:0007669"/>
    <property type="project" value="TreeGrafter"/>
</dbReference>
<dbReference type="GO" id="GO:0000978">
    <property type="term" value="F:RNA polymerase II cis-regulatory region sequence-specific DNA binding"/>
    <property type="evidence" value="ECO:0007669"/>
    <property type="project" value="TreeGrafter"/>
</dbReference>
<feature type="region of interest" description="Disordered" evidence="4">
    <location>
        <begin position="261"/>
        <end position="301"/>
    </location>
</feature>
<reference evidence="7 8" key="2">
    <citation type="journal article" date="2012" name="Open Biol.">
        <title>Characteristics of nucleosomes and linker DNA regions on the genome of the basidiomycete Mixia osmundae revealed by mono- and dinucleosome mapping.</title>
        <authorList>
            <person name="Nishida H."/>
            <person name="Kondo S."/>
            <person name="Matsumoto T."/>
            <person name="Suzuki Y."/>
            <person name="Yoshikawa H."/>
            <person name="Taylor T.D."/>
            <person name="Sugiyama J."/>
        </authorList>
    </citation>
    <scope>NUCLEOTIDE SEQUENCE [LARGE SCALE GENOMIC DNA]</scope>
    <source>
        <strain evidence="8">CBS 9802 / IAM 14324 / JCM 22182 / KY 12970</strain>
    </source>
</reference>
<dbReference type="EMBL" id="BABT02000068">
    <property type="protein sequence ID" value="GAA95925.1"/>
    <property type="molecule type" value="Genomic_DNA"/>
</dbReference>